<dbReference type="AlphaFoldDB" id="A0AAD4FCS4"/>
<keyword evidence="3" id="KW-1185">Reference proteome</keyword>
<keyword evidence="1" id="KW-0732">Signal</keyword>
<reference evidence="2" key="1">
    <citation type="submission" date="2021-07" db="EMBL/GenBank/DDBJ databases">
        <title>Genome Resource of American Ginseng Black Spot Pathogen Alternaria panax.</title>
        <authorList>
            <person name="Qiu C."/>
            <person name="Wang W."/>
            <person name="Liu Z."/>
        </authorList>
    </citation>
    <scope>NUCLEOTIDE SEQUENCE</scope>
    <source>
        <strain evidence="2">BNCC115425</strain>
    </source>
</reference>
<evidence type="ECO:0000313" key="3">
    <source>
        <dbReference type="Proteomes" id="UP001199106"/>
    </source>
</evidence>
<sequence length="204" mass="22912">MSLARILVRLLALTGCMLPLANAHKESAADRWADKHENFDPHTWPEMIVNRMVSRKKIDVHFRQDLYDICDKHHGTRPCRVAAKVYYAGVRLWAGNRENAYVIIDAIVANIAPAKATTTTATAPAKITPRNAAYTDAVTINTHLTNATAANDTQVDTGGKERIVFMAWLHELTSHPERLMTMSEKELAYVSKSLDAWMEVIEQE</sequence>
<evidence type="ECO:0000256" key="1">
    <source>
        <dbReference type="SAM" id="SignalP"/>
    </source>
</evidence>
<dbReference type="GO" id="GO:0004623">
    <property type="term" value="F:phospholipase A2 activity"/>
    <property type="evidence" value="ECO:0007669"/>
    <property type="project" value="InterPro"/>
</dbReference>
<protein>
    <submittedName>
        <fullName evidence="2">Uncharacterized protein</fullName>
    </submittedName>
</protein>
<dbReference type="Pfam" id="PF09056">
    <property type="entry name" value="Phospholip_A2_3"/>
    <property type="match status" value="1"/>
</dbReference>
<feature type="chain" id="PRO_5042271611" evidence="1">
    <location>
        <begin position="24"/>
        <end position="204"/>
    </location>
</feature>
<feature type="signal peptide" evidence="1">
    <location>
        <begin position="1"/>
        <end position="23"/>
    </location>
</feature>
<evidence type="ECO:0000313" key="2">
    <source>
        <dbReference type="EMBL" id="KAG9188094.1"/>
    </source>
</evidence>
<dbReference type="Proteomes" id="UP001199106">
    <property type="component" value="Unassembled WGS sequence"/>
</dbReference>
<accession>A0AAD4FCS4</accession>
<dbReference type="GO" id="GO:0050482">
    <property type="term" value="P:arachidonate secretion"/>
    <property type="evidence" value="ECO:0007669"/>
    <property type="project" value="InterPro"/>
</dbReference>
<comment type="caution">
    <text evidence="2">The sequence shown here is derived from an EMBL/GenBank/DDBJ whole genome shotgun (WGS) entry which is preliminary data.</text>
</comment>
<gene>
    <name evidence="2" type="ORF">G6011_02017</name>
</gene>
<dbReference type="GO" id="GO:0006644">
    <property type="term" value="P:phospholipid metabolic process"/>
    <property type="evidence" value="ECO:0007669"/>
    <property type="project" value="InterPro"/>
</dbReference>
<proteinExistence type="predicted"/>
<name>A0AAD4FCS4_9PLEO</name>
<dbReference type="InterPro" id="IPR036444">
    <property type="entry name" value="PLipase_A2_dom_sf"/>
</dbReference>
<dbReference type="SUPFAM" id="SSF48619">
    <property type="entry name" value="Phospholipase A2, PLA2"/>
    <property type="match status" value="1"/>
</dbReference>
<dbReference type="Gene3D" id="1.20.90.10">
    <property type="entry name" value="Phospholipase A2 domain"/>
    <property type="match status" value="1"/>
</dbReference>
<dbReference type="InterPro" id="IPR015141">
    <property type="entry name" value="PLipase_A2_prok/fun"/>
</dbReference>
<organism evidence="2 3">
    <name type="scientific">Alternaria panax</name>
    <dbReference type="NCBI Taxonomy" id="48097"/>
    <lineage>
        <taxon>Eukaryota</taxon>
        <taxon>Fungi</taxon>
        <taxon>Dikarya</taxon>
        <taxon>Ascomycota</taxon>
        <taxon>Pezizomycotina</taxon>
        <taxon>Dothideomycetes</taxon>
        <taxon>Pleosporomycetidae</taxon>
        <taxon>Pleosporales</taxon>
        <taxon>Pleosporineae</taxon>
        <taxon>Pleosporaceae</taxon>
        <taxon>Alternaria</taxon>
        <taxon>Alternaria sect. Panax</taxon>
    </lineage>
</organism>
<dbReference type="EMBL" id="JAANER010000006">
    <property type="protein sequence ID" value="KAG9188094.1"/>
    <property type="molecule type" value="Genomic_DNA"/>
</dbReference>